<dbReference type="InterPro" id="IPR035965">
    <property type="entry name" value="PAS-like_dom_sf"/>
</dbReference>
<name>A0A966DTF3_9SPHI</name>
<feature type="domain" description="GAF" evidence="3">
    <location>
        <begin position="21"/>
        <end position="163"/>
    </location>
</feature>
<sequence>MSSSESKRLEAVGRFMVLNDAVSKDLNDIVNLTAQICETPIAMVTIIDEDMQWFKATMGVDIYCNTREASFCRFTIEQDELLIIPDASVDERFKDHPFVVGGPQIRFYAGANLTTRDGQHAGTLCILDVKPKHLTESQQNALRVLAKQAINLMELSWSLQTLDEKHQEAVESKRETEASQLQLRAIFDSSKDLFVLLGKHLNILAFNKAADQYYIKTIGTGLFIDKFLSDYLEPHILKKMVRYYSAALAGHSVRGELHVRRGTPREAWLDVSFIPVKNGNDVFGVAVNASDITARKRHEEQINLQNEALQRIAILQSHEIRRPVASLMGMIELIKLEQDNPYDDYVYFKMIETTVNELDDKICNIVLESETTLNRSVN</sequence>
<evidence type="ECO:0000313" key="4">
    <source>
        <dbReference type="EMBL" id="NCD71198.1"/>
    </source>
</evidence>
<comment type="catalytic activity">
    <reaction evidence="1">
        <text>ATP + protein L-histidine = ADP + protein N-phospho-L-histidine.</text>
        <dbReference type="EC" id="2.7.13.3"/>
    </reaction>
</comment>
<gene>
    <name evidence="4" type="ORF">GSY63_17660</name>
</gene>
<dbReference type="CDD" id="cd00082">
    <property type="entry name" value="HisKA"/>
    <property type="match status" value="1"/>
</dbReference>
<evidence type="ECO:0000259" key="3">
    <source>
        <dbReference type="SMART" id="SM00065"/>
    </source>
</evidence>
<dbReference type="NCBIfam" id="TIGR00229">
    <property type="entry name" value="sensory_box"/>
    <property type="match status" value="1"/>
</dbReference>
<protein>
    <recommendedName>
        <fullName evidence="2">histidine kinase</fullName>
        <ecNumber evidence="2">2.7.13.3</ecNumber>
    </recommendedName>
</protein>
<dbReference type="SUPFAM" id="SSF47384">
    <property type="entry name" value="Homodimeric domain of signal transducing histidine kinase"/>
    <property type="match status" value="1"/>
</dbReference>
<dbReference type="SUPFAM" id="SSF55785">
    <property type="entry name" value="PYP-like sensor domain (PAS domain)"/>
    <property type="match status" value="1"/>
</dbReference>
<organism evidence="4 5">
    <name type="scientific">Mucilaginibacter agri</name>
    <dbReference type="NCBI Taxonomy" id="2695265"/>
    <lineage>
        <taxon>Bacteria</taxon>
        <taxon>Pseudomonadati</taxon>
        <taxon>Bacteroidota</taxon>
        <taxon>Sphingobacteriia</taxon>
        <taxon>Sphingobacteriales</taxon>
        <taxon>Sphingobacteriaceae</taxon>
        <taxon>Mucilaginibacter</taxon>
    </lineage>
</organism>
<dbReference type="PANTHER" id="PTHR43102:SF2">
    <property type="entry name" value="GAF DOMAIN-CONTAINING PROTEIN"/>
    <property type="match status" value="1"/>
</dbReference>
<dbReference type="InterPro" id="IPR000014">
    <property type="entry name" value="PAS"/>
</dbReference>
<dbReference type="InterPro" id="IPR003661">
    <property type="entry name" value="HisK_dim/P_dom"/>
</dbReference>
<dbReference type="Gene3D" id="3.30.450.40">
    <property type="match status" value="1"/>
</dbReference>
<dbReference type="Gene3D" id="3.30.450.20">
    <property type="entry name" value="PAS domain"/>
    <property type="match status" value="1"/>
</dbReference>
<proteinExistence type="predicted"/>
<dbReference type="GO" id="GO:0000155">
    <property type="term" value="F:phosphorelay sensor kinase activity"/>
    <property type="evidence" value="ECO:0007669"/>
    <property type="project" value="InterPro"/>
</dbReference>
<dbReference type="AlphaFoldDB" id="A0A966DTF3"/>
<evidence type="ECO:0000313" key="5">
    <source>
        <dbReference type="Proteomes" id="UP000638732"/>
    </source>
</evidence>
<keyword evidence="5" id="KW-1185">Reference proteome</keyword>
<evidence type="ECO:0000256" key="1">
    <source>
        <dbReference type="ARBA" id="ARBA00000085"/>
    </source>
</evidence>
<dbReference type="Gene3D" id="1.10.287.130">
    <property type="match status" value="1"/>
</dbReference>
<evidence type="ECO:0000256" key="2">
    <source>
        <dbReference type="ARBA" id="ARBA00012438"/>
    </source>
</evidence>
<reference evidence="4" key="1">
    <citation type="submission" date="2020-01" db="EMBL/GenBank/DDBJ databases">
        <authorList>
            <person name="Seo Y.L."/>
        </authorList>
    </citation>
    <scope>NUCLEOTIDE SEQUENCE</scope>
    <source>
        <strain evidence="4">R11</strain>
    </source>
</reference>
<dbReference type="EMBL" id="WWEO01000044">
    <property type="protein sequence ID" value="NCD71198.1"/>
    <property type="molecule type" value="Genomic_DNA"/>
</dbReference>
<dbReference type="RefSeq" id="WP_166587167.1">
    <property type="nucleotide sequence ID" value="NZ_WWEO01000044.1"/>
</dbReference>
<reference evidence="4" key="2">
    <citation type="submission" date="2020-10" db="EMBL/GenBank/DDBJ databases">
        <title>Mucilaginibacter sp. nov., isolated from soil.</title>
        <authorList>
            <person name="Jeon C.O."/>
        </authorList>
    </citation>
    <scope>NUCLEOTIDE SEQUENCE</scope>
    <source>
        <strain evidence="4">R11</strain>
    </source>
</reference>
<dbReference type="Proteomes" id="UP000638732">
    <property type="component" value="Unassembled WGS sequence"/>
</dbReference>
<accession>A0A966DTF3</accession>
<comment type="caution">
    <text evidence="4">The sequence shown here is derived from an EMBL/GenBank/DDBJ whole genome shotgun (WGS) entry which is preliminary data.</text>
</comment>
<dbReference type="EC" id="2.7.13.3" evidence="2"/>
<dbReference type="SUPFAM" id="SSF55781">
    <property type="entry name" value="GAF domain-like"/>
    <property type="match status" value="1"/>
</dbReference>
<dbReference type="InterPro" id="IPR003018">
    <property type="entry name" value="GAF"/>
</dbReference>
<dbReference type="InterPro" id="IPR036097">
    <property type="entry name" value="HisK_dim/P_sf"/>
</dbReference>
<dbReference type="Pfam" id="PF08448">
    <property type="entry name" value="PAS_4"/>
    <property type="match status" value="1"/>
</dbReference>
<dbReference type="InterPro" id="IPR013656">
    <property type="entry name" value="PAS_4"/>
</dbReference>
<dbReference type="PANTHER" id="PTHR43102">
    <property type="entry name" value="SLR1143 PROTEIN"/>
    <property type="match status" value="1"/>
</dbReference>
<dbReference type="SMART" id="SM00065">
    <property type="entry name" value="GAF"/>
    <property type="match status" value="1"/>
</dbReference>
<dbReference type="InterPro" id="IPR029016">
    <property type="entry name" value="GAF-like_dom_sf"/>
</dbReference>